<comment type="caution">
    <text evidence="1">The sequence shown here is derived from an EMBL/GenBank/DDBJ whole genome shotgun (WGS) entry which is preliminary data.</text>
</comment>
<sequence length="116" mass="13139">MRVEFDEVVTEDDLRVTYRGEPFTGEVVERSPQGRVIAVTTYFKGMADGSSTEWYPTGERRAAGTARHGLAVGVHEEWYRDGGPAVRCEFDDHGRLLSRCRWARDGTPIEEYVAKI</sequence>
<dbReference type="SUPFAM" id="SSF82185">
    <property type="entry name" value="Histone H3 K4-specific methyltransferase SET7/9 N-terminal domain"/>
    <property type="match status" value="1"/>
</dbReference>
<accession>A0ABS0H1S1</accession>
<name>A0ABS0H1S1_9ACTN</name>
<keyword evidence="2" id="KW-1185">Reference proteome</keyword>
<organism evidence="1 2">
    <name type="scientific">Plantactinospora alkalitolerans</name>
    <dbReference type="NCBI Taxonomy" id="2789879"/>
    <lineage>
        <taxon>Bacteria</taxon>
        <taxon>Bacillati</taxon>
        <taxon>Actinomycetota</taxon>
        <taxon>Actinomycetes</taxon>
        <taxon>Micromonosporales</taxon>
        <taxon>Micromonosporaceae</taxon>
        <taxon>Plantactinospora</taxon>
    </lineage>
</organism>
<reference evidence="1 2" key="1">
    <citation type="submission" date="2020-11" db="EMBL/GenBank/DDBJ databases">
        <title>A novel isolate from a Black sea contaminated sediment with potential to produce alkanes: Plantactinospora alkalitolerans sp. nov.</title>
        <authorList>
            <person name="Carro L."/>
            <person name="Veyisoglu A."/>
            <person name="Guven K."/>
            <person name="Schumann P."/>
            <person name="Klenk H.-P."/>
            <person name="Sahin N."/>
        </authorList>
    </citation>
    <scope>NUCLEOTIDE SEQUENCE [LARGE SCALE GENOMIC DNA]</scope>
    <source>
        <strain evidence="1 2">S1510</strain>
    </source>
</reference>
<dbReference type="Proteomes" id="UP000638560">
    <property type="component" value="Unassembled WGS sequence"/>
</dbReference>
<protein>
    <recommendedName>
        <fullName evidence="3">MORN repeat variant</fullName>
    </recommendedName>
</protein>
<gene>
    <name evidence="1" type="ORF">I0C86_26095</name>
</gene>
<dbReference type="RefSeq" id="WP_196203921.1">
    <property type="nucleotide sequence ID" value="NZ_JADPUN010000231.1"/>
</dbReference>
<evidence type="ECO:0000313" key="2">
    <source>
        <dbReference type="Proteomes" id="UP000638560"/>
    </source>
</evidence>
<dbReference type="EMBL" id="JADPUN010000231">
    <property type="protein sequence ID" value="MBF9132394.1"/>
    <property type="molecule type" value="Genomic_DNA"/>
</dbReference>
<proteinExistence type="predicted"/>
<dbReference type="Gene3D" id="2.20.110.10">
    <property type="entry name" value="Histone H3 K4-specific methyltransferase SET7/9 N-terminal domain"/>
    <property type="match status" value="1"/>
</dbReference>
<evidence type="ECO:0008006" key="3">
    <source>
        <dbReference type="Google" id="ProtNLM"/>
    </source>
</evidence>
<evidence type="ECO:0000313" key="1">
    <source>
        <dbReference type="EMBL" id="MBF9132394.1"/>
    </source>
</evidence>